<reference evidence="8" key="1">
    <citation type="submission" date="2022-11" db="EMBL/GenBank/DDBJ databases">
        <authorList>
            <person name="Petersen C."/>
        </authorList>
    </citation>
    <scope>NUCLEOTIDE SEQUENCE</scope>
    <source>
        <strain evidence="8">IBT 30069</strain>
    </source>
</reference>
<feature type="chain" id="PRO_5040828998" description="FAD-binding PCMH-type domain-containing protein" evidence="6">
    <location>
        <begin position="23"/>
        <end position="482"/>
    </location>
</feature>
<gene>
    <name evidence="8" type="ORF">N7456_011308</name>
</gene>
<dbReference type="InterPro" id="IPR012951">
    <property type="entry name" value="BBE"/>
</dbReference>
<proteinExistence type="inferred from homology"/>
<evidence type="ECO:0000313" key="8">
    <source>
        <dbReference type="EMBL" id="KAJ5087692.1"/>
    </source>
</evidence>
<dbReference type="GO" id="GO:0071949">
    <property type="term" value="F:FAD binding"/>
    <property type="evidence" value="ECO:0007669"/>
    <property type="project" value="InterPro"/>
</dbReference>
<organism evidence="8 9">
    <name type="scientific">Penicillium angulare</name>
    <dbReference type="NCBI Taxonomy" id="116970"/>
    <lineage>
        <taxon>Eukaryota</taxon>
        <taxon>Fungi</taxon>
        <taxon>Dikarya</taxon>
        <taxon>Ascomycota</taxon>
        <taxon>Pezizomycotina</taxon>
        <taxon>Eurotiomycetes</taxon>
        <taxon>Eurotiomycetidae</taxon>
        <taxon>Eurotiales</taxon>
        <taxon>Aspergillaceae</taxon>
        <taxon>Penicillium</taxon>
    </lineage>
</organism>
<name>A0A9W9K0K6_9EURO</name>
<keyword evidence="9" id="KW-1185">Reference proteome</keyword>
<dbReference type="OrthoDB" id="9996127at2759"/>
<dbReference type="InterPro" id="IPR036318">
    <property type="entry name" value="FAD-bd_PCMH-like_sf"/>
</dbReference>
<evidence type="ECO:0000256" key="6">
    <source>
        <dbReference type="SAM" id="SignalP"/>
    </source>
</evidence>
<dbReference type="GO" id="GO:0016491">
    <property type="term" value="F:oxidoreductase activity"/>
    <property type="evidence" value="ECO:0007669"/>
    <property type="project" value="UniProtKB-KW"/>
</dbReference>
<keyword evidence="5" id="KW-0560">Oxidoreductase</keyword>
<keyword evidence="4" id="KW-0274">FAD</keyword>
<dbReference type="PANTHER" id="PTHR42973">
    <property type="entry name" value="BINDING OXIDOREDUCTASE, PUTATIVE (AFU_ORTHOLOGUE AFUA_1G17690)-RELATED"/>
    <property type="match status" value="1"/>
</dbReference>
<comment type="caution">
    <text evidence="8">The sequence shown here is derived from an EMBL/GenBank/DDBJ whole genome shotgun (WGS) entry which is preliminary data.</text>
</comment>
<dbReference type="InterPro" id="IPR016166">
    <property type="entry name" value="FAD-bd_PCMH"/>
</dbReference>
<dbReference type="SUPFAM" id="SSF56176">
    <property type="entry name" value="FAD-binding/transporter-associated domain-like"/>
    <property type="match status" value="1"/>
</dbReference>
<dbReference type="PROSITE" id="PS51387">
    <property type="entry name" value="FAD_PCMH"/>
    <property type="match status" value="1"/>
</dbReference>
<feature type="signal peptide" evidence="6">
    <location>
        <begin position="1"/>
        <end position="22"/>
    </location>
</feature>
<evidence type="ECO:0000256" key="1">
    <source>
        <dbReference type="ARBA" id="ARBA00001974"/>
    </source>
</evidence>
<dbReference type="Proteomes" id="UP001149165">
    <property type="component" value="Unassembled WGS sequence"/>
</dbReference>
<dbReference type="Pfam" id="PF01565">
    <property type="entry name" value="FAD_binding_4"/>
    <property type="match status" value="1"/>
</dbReference>
<keyword evidence="6" id="KW-0732">Signal</keyword>
<feature type="domain" description="FAD-binding PCMH-type" evidence="7">
    <location>
        <begin position="70"/>
        <end position="253"/>
    </location>
</feature>
<dbReference type="InterPro" id="IPR006094">
    <property type="entry name" value="Oxid_FAD_bind_N"/>
</dbReference>
<sequence length="482" mass="52871">MEFVAVAVAGLIGSFCSTLAPATELAWVNRLCRRGDIAFELGSSLSPNANIHFPNSEGFLESTTRWSTLGTPNISVVVEVANEKDVAETIKYANAHKLPFLAVNGGHGAISSLENVNNGIQIWLNQLNSISIAEDGLTATIGGGALSKHITETLWAENKQTVTGVCECTSLIGPGLGGGHGALQAQYGLVADQFVSLDLGAGHNFGIVTSVTSKIYDVPNNGIWSYTNFIFTHDKVEALYETINEVFLPDQPQDIISFSLFTNIPAIDPDNSLIIFFILREGKEYVGSEYTDPFTNLGPIMSDGDKGIYTDIAKWIQMEETSPPCQKEGNTQLRFPVDLQEFNPTAQRAAFDLFSKATHETPALAASMLLLEGYSIQGVKAVPADSTAFPNRDANLLISSSLVYKPDGEELDNKAWDFGEKMRQILFKGSGQENMYSYVNYAAGNEGPKSWYGYEPWRLERLRALKEKYDPHHRFSFYAPFD</sequence>
<accession>A0A9W9K0K6</accession>
<comment type="cofactor">
    <cofactor evidence="1">
        <name>FAD</name>
        <dbReference type="ChEBI" id="CHEBI:57692"/>
    </cofactor>
</comment>
<evidence type="ECO:0000256" key="4">
    <source>
        <dbReference type="ARBA" id="ARBA00022827"/>
    </source>
</evidence>
<protein>
    <recommendedName>
        <fullName evidence="7">FAD-binding PCMH-type domain-containing protein</fullName>
    </recommendedName>
</protein>
<dbReference type="InterPro" id="IPR016169">
    <property type="entry name" value="FAD-bd_PCMH_sub2"/>
</dbReference>
<dbReference type="EMBL" id="JAPQKH010000007">
    <property type="protein sequence ID" value="KAJ5087692.1"/>
    <property type="molecule type" value="Genomic_DNA"/>
</dbReference>
<evidence type="ECO:0000256" key="2">
    <source>
        <dbReference type="ARBA" id="ARBA00005466"/>
    </source>
</evidence>
<reference evidence="8" key="2">
    <citation type="journal article" date="2023" name="IMA Fungus">
        <title>Comparative genomic study of the Penicillium genus elucidates a diverse pangenome and 15 lateral gene transfer events.</title>
        <authorList>
            <person name="Petersen C."/>
            <person name="Sorensen T."/>
            <person name="Nielsen M.R."/>
            <person name="Sondergaard T.E."/>
            <person name="Sorensen J.L."/>
            <person name="Fitzpatrick D.A."/>
            <person name="Frisvad J.C."/>
            <person name="Nielsen K.L."/>
        </authorList>
    </citation>
    <scope>NUCLEOTIDE SEQUENCE</scope>
    <source>
        <strain evidence="8">IBT 30069</strain>
    </source>
</reference>
<evidence type="ECO:0000256" key="5">
    <source>
        <dbReference type="ARBA" id="ARBA00023002"/>
    </source>
</evidence>
<dbReference type="InterPro" id="IPR050416">
    <property type="entry name" value="FAD-linked_Oxidoreductase"/>
</dbReference>
<evidence type="ECO:0000313" key="9">
    <source>
        <dbReference type="Proteomes" id="UP001149165"/>
    </source>
</evidence>
<evidence type="ECO:0000256" key="3">
    <source>
        <dbReference type="ARBA" id="ARBA00022630"/>
    </source>
</evidence>
<keyword evidence="3" id="KW-0285">Flavoprotein</keyword>
<dbReference type="Gene3D" id="3.30.465.10">
    <property type="match status" value="2"/>
</dbReference>
<dbReference type="PANTHER" id="PTHR42973:SF9">
    <property type="entry name" value="FAD-BINDING PCMH-TYPE DOMAIN-CONTAINING PROTEIN-RELATED"/>
    <property type="match status" value="1"/>
</dbReference>
<comment type="similarity">
    <text evidence="2">Belongs to the oxygen-dependent FAD-linked oxidoreductase family.</text>
</comment>
<dbReference type="Gene3D" id="3.40.462.20">
    <property type="match status" value="1"/>
</dbReference>
<evidence type="ECO:0000259" key="7">
    <source>
        <dbReference type="PROSITE" id="PS51387"/>
    </source>
</evidence>
<dbReference type="Pfam" id="PF08031">
    <property type="entry name" value="BBE"/>
    <property type="match status" value="1"/>
</dbReference>
<dbReference type="AlphaFoldDB" id="A0A9W9K0K6"/>